<evidence type="ECO:0000256" key="7">
    <source>
        <dbReference type="ARBA" id="ARBA00023012"/>
    </source>
</evidence>
<comment type="catalytic activity">
    <reaction evidence="1">
        <text>ATP + protein L-histidine = ADP + protein N-phospho-L-histidine.</text>
        <dbReference type="EC" id="2.7.13.3"/>
    </reaction>
</comment>
<comment type="subcellular location">
    <subcellularLocation>
        <location evidence="2">Membrane</location>
    </subcellularLocation>
</comment>
<dbReference type="CDD" id="cd00082">
    <property type="entry name" value="HisKA"/>
    <property type="match status" value="1"/>
</dbReference>
<dbReference type="PANTHER" id="PTHR45453">
    <property type="entry name" value="PHOSPHATE REGULON SENSOR PROTEIN PHOR"/>
    <property type="match status" value="1"/>
</dbReference>
<feature type="transmembrane region" description="Helical" evidence="8">
    <location>
        <begin position="77"/>
        <end position="95"/>
    </location>
</feature>
<evidence type="ECO:0000313" key="10">
    <source>
        <dbReference type="EMBL" id="MCQ4839230.1"/>
    </source>
</evidence>
<evidence type="ECO:0000256" key="1">
    <source>
        <dbReference type="ARBA" id="ARBA00000085"/>
    </source>
</evidence>
<proteinExistence type="predicted"/>
<evidence type="ECO:0000259" key="9">
    <source>
        <dbReference type="PROSITE" id="PS50109"/>
    </source>
</evidence>
<evidence type="ECO:0000256" key="6">
    <source>
        <dbReference type="ARBA" id="ARBA00022777"/>
    </source>
</evidence>
<dbReference type="SUPFAM" id="SSF55874">
    <property type="entry name" value="ATPase domain of HSP90 chaperone/DNA topoisomerase II/histidine kinase"/>
    <property type="match status" value="1"/>
</dbReference>
<sequence length="378" mass="43511">MRTERKKTGYTAFQVRIMRRFCISAIISTVIVVGLYLFLWKHRMGDWIISLMELWMDMDHEEAFLLYNNYFRGYREIFFAVAIILVFLLLLWYLFRWMARYFREINSGIDSLLSDHAERIQLSPEMEPFENKLNSVQNILTQRAQAARTAEQRKNELVMYLAHDIRTPLTSIIGYLNLLEEIPDLPAVQKANYIHISLEKAYRLEKMIDEFFEITRYNTQQITITPKPVDLYYLLVQVIDEHIPLLNEHGNYVAFQAEEPLQVCGDAEKLARVFNNHLKNAASYSESGAEVIVRAEDKGEKVVVSVCSYGKTIPGEKLDTVFEKFYRLDESRAAGTGGTGLGLAIAKEIVTLHGGTITANSENGWTRFTVTLPIAKKA</sequence>
<dbReference type="InterPro" id="IPR004358">
    <property type="entry name" value="Sig_transdc_His_kin-like_C"/>
</dbReference>
<comment type="caution">
    <text evidence="10">The sequence shown here is derived from an EMBL/GenBank/DDBJ whole genome shotgun (WGS) entry which is preliminary data.</text>
</comment>
<keyword evidence="8" id="KW-1133">Transmembrane helix</keyword>
<dbReference type="InterPro" id="IPR050351">
    <property type="entry name" value="BphY/WalK/GraS-like"/>
</dbReference>
<name>A0ABT1RX24_9FIRM</name>
<keyword evidence="11" id="KW-1185">Reference proteome</keyword>
<dbReference type="Proteomes" id="UP001524473">
    <property type="component" value="Unassembled WGS sequence"/>
</dbReference>
<keyword evidence="4" id="KW-0597">Phosphoprotein</keyword>
<reference evidence="10 11" key="1">
    <citation type="submission" date="2022-06" db="EMBL/GenBank/DDBJ databases">
        <title>Isolation of gut microbiota from human fecal samples.</title>
        <authorList>
            <person name="Pamer E.G."/>
            <person name="Barat B."/>
            <person name="Waligurski E."/>
            <person name="Medina S."/>
            <person name="Paddock L."/>
            <person name="Mostad J."/>
        </authorList>
    </citation>
    <scope>NUCLEOTIDE SEQUENCE [LARGE SCALE GENOMIC DNA]</scope>
    <source>
        <strain evidence="10 11">DFI.9.73</strain>
    </source>
</reference>
<dbReference type="SMART" id="SM00387">
    <property type="entry name" value="HATPase_c"/>
    <property type="match status" value="1"/>
</dbReference>
<feature type="transmembrane region" description="Helical" evidence="8">
    <location>
        <begin position="21"/>
        <end position="40"/>
    </location>
</feature>
<evidence type="ECO:0000256" key="8">
    <source>
        <dbReference type="SAM" id="Phobius"/>
    </source>
</evidence>
<keyword evidence="7" id="KW-0902">Two-component regulatory system</keyword>
<evidence type="ECO:0000256" key="3">
    <source>
        <dbReference type="ARBA" id="ARBA00012438"/>
    </source>
</evidence>
<dbReference type="Gene3D" id="3.30.565.10">
    <property type="entry name" value="Histidine kinase-like ATPase, C-terminal domain"/>
    <property type="match status" value="1"/>
</dbReference>
<dbReference type="PROSITE" id="PS50109">
    <property type="entry name" value="HIS_KIN"/>
    <property type="match status" value="1"/>
</dbReference>
<dbReference type="GO" id="GO:0016301">
    <property type="term" value="F:kinase activity"/>
    <property type="evidence" value="ECO:0007669"/>
    <property type="project" value="UniProtKB-KW"/>
</dbReference>
<dbReference type="InterPro" id="IPR005467">
    <property type="entry name" value="His_kinase_dom"/>
</dbReference>
<dbReference type="EC" id="2.7.13.3" evidence="3"/>
<dbReference type="InterPro" id="IPR036097">
    <property type="entry name" value="HisK_dim/P_sf"/>
</dbReference>
<protein>
    <recommendedName>
        <fullName evidence="3">histidine kinase</fullName>
        <ecNumber evidence="3">2.7.13.3</ecNumber>
    </recommendedName>
</protein>
<keyword evidence="8" id="KW-0812">Transmembrane</keyword>
<organism evidence="10 11">
    <name type="scientific">Neglectibacter timonensis</name>
    <dbReference type="NCBI Taxonomy" id="1776382"/>
    <lineage>
        <taxon>Bacteria</taxon>
        <taxon>Bacillati</taxon>
        <taxon>Bacillota</taxon>
        <taxon>Clostridia</taxon>
        <taxon>Eubacteriales</taxon>
        <taxon>Oscillospiraceae</taxon>
        <taxon>Neglectibacter</taxon>
    </lineage>
</organism>
<dbReference type="Pfam" id="PF00512">
    <property type="entry name" value="HisKA"/>
    <property type="match status" value="1"/>
</dbReference>
<dbReference type="PANTHER" id="PTHR45453:SF1">
    <property type="entry name" value="PHOSPHATE REGULON SENSOR PROTEIN PHOR"/>
    <property type="match status" value="1"/>
</dbReference>
<dbReference type="InterPro" id="IPR003661">
    <property type="entry name" value="HisK_dim/P_dom"/>
</dbReference>
<evidence type="ECO:0000256" key="4">
    <source>
        <dbReference type="ARBA" id="ARBA00022553"/>
    </source>
</evidence>
<dbReference type="PRINTS" id="PR00344">
    <property type="entry name" value="BCTRLSENSOR"/>
</dbReference>
<feature type="domain" description="Histidine kinase" evidence="9">
    <location>
        <begin position="160"/>
        <end position="376"/>
    </location>
</feature>
<dbReference type="EMBL" id="JANFZH010000007">
    <property type="protein sequence ID" value="MCQ4839230.1"/>
    <property type="molecule type" value="Genomic_DNA"/>
</dbReference>
<dbReference type="SMART" id="SM00388">
    <property type="entry name" value="HisKA"/>
    <property type="match status" value="1"/>
</dbReference>
<keyword evidence="8" id="KW-0472">Membrane</keyword>
<dbReference type="InterPro" id="IPR003594">
    <property type="entry name" value="HATPase_dom"/>
</dbReference>
<keyword evidence="5" id="KW-0808">Transferase</keyword>
<dbReference type="InterPro" id="IPR036890">
    <property type="entry name" value="HATPase_C_sf"/>
</dbReference>
<keyword evidence="6 10" id="KW-0418">Kinase</keyword>
<dbReference type="Gene3D" id="1.10.287.130">
    <property type="match status" value="1"/>
</dbReference>
<dbReference type="Pfam" id="PF02518">
    <property type="entry name" value="HATPase_c"/>
    <property type="match status" value="1"/>
</dbReference>
<gene>
    <name evidence="10" type="ORF">NE695_04795</name>
</gene>
<evidence type="ECO:0000313" key="11">
    <source>
        <dbReference type="Proteomes" id="UP001524473"/>
    </source>
</evidence>
<accession>A0ABT1RX24</accession>
<dbReference type="SUPFAM" id="SSF47384">
    <property type="entry name" value="Homodimeric domain of signal transducing histidine kinase"/>
    <property type="match status" value="1"/>
</dbReference>
<evidence type="ECO:0000256" key="2">
    <source>
        <dbReference type="ARBA" id="ARBA00004370"/>
    </source>
</evidence>
<evidence type="ECO:0000256" key="5">
    <source>
        <dbReference type="ARBA" id="ARBA00022679"/>
    </source>
</evidence>